<dbReference type="InterPro" id="IPR006626">
    <property type="entry name" value="PbH1"/>
</dbReference>
<evidence type="ECO:0000313" key="2">
    <source>
        <dbReference type="EMBL" id="MSU05617.1"/>
    </source>
</evidence>
<evidence type="ECO:0000313" key="3">
    <source>
        <dbReference type="Proteomes" id="UP000460549"/>
    </source>
</evidence>
<dbReference type="SMART" id="SM00710">
    <property type="entry name" value="PbH1"/>
    <property type="match status" value="4"/>
</dbReference>
<keyword evidence="3" id="KW-1185">Reference proteome</keyword>
<dbReference type="InterPro" id="IPR011050">
    <property type="entry name" value="Pectin_lyase_fold/virulence"/>
</dbReference>
<dbReference type="AlphaFoldDB" id="A0A7X2TQA8"/>
<accession>A0A7X2TQA8</accession>
<dbReference type="InterPro" id="IPR012334">
    <property type="entry name" value="Pectin_lyas_fold"/>
</dbReference>
<organism evidence="2 3">
    <name type="scientific">Bullifex porci</name>
    <dbReference type="NCBI Taxonomy" id="2606638"/>
    <lineage>
        <taxon>Bacteria</taxon>
        <taxon>Pseudomonadati</taxon>
        <taxon>Spirochaetota</taxon>
        <taxon>Spirochaetia</taxon>
        <taxon>Spirochaetales</taxon>
        <taxon>Spirochaetaceae</taxon>
        <taxon>Bullifex</taxon>
    </lineage>
</organism>
<dbReference type="EMBL" id="VUNN01000003">
    <property type="protein sequence ID" value="MSU05617.1"/>
    <property type="molecule type" value="Genomic_DNA"/>
</dbReference>
<gene>
    <name evidence="2" type="ORF">FYJ80_02320</name>
</gene>
<dbReference type="Pfam" id="PF13229">
    <property type="entry name" value="Beta_helix"/>
    <property type="match status" value="1"/>
</dbReference>
<protein>
    <recommendedName>
        <fullName evidence="1">Right handed beta helix domain-containing protein</fullName>
    </recommendedName>
</protein>
<dbReference type="SUPFAM" id="SSF51126">
    <property type="entry name" value="Pectin lyase-like"/>
    <property type="match status" value="1"/>
</dbReference>
<evidence type="ECO:0000259" key="1">
    <source>
        <dbReference type="Pfam" id="PF13229"/>
    </source>
</evidence>
<reference evidence="2 3" key="1">
    <citation type="submission" date="2019-08" db="EMBL/GenBank/DDBJ databases">
        <title>In-depth cultivation of the pig gut microbiome towards novel bacterial diversity and tailored functional studies.</title>
        <authorList>
            <person name="Wylensek D."/>
            <person name="Hitch T.C.A."/>
            <person name="Clavel T."/>
        </authorList>
    </citation>
    <scope>NUCLEOTIDE SEQUENCE [LARGE SCALE GENOMIC DNA]</scope>
    <source>
        <strain evidence="2 3">NM-380-WT-3C1</strain>
    </source>
</reference>
<sequence length="684" mass="74453">MVMFPGQDCADSGLLIQSAGVTLRNLVLESGETAKAQMALIYIFKVNGTEEAPIIIENNTLICEQNTIGIQTTHAAGSNLIIKDNEIYDSKYGMYFNQISNSIIENNIIERTKYNGIIIAGGNETYISDNVVIQNNELSNIATANFSNKTYATGIYVDSFTNDVTVDDTNNVDMYISSNPSIHFENDGVLVVNENELKSAIEAGKSVVLCENVTLSETVNINNGQDIVINLNGNDITTSKYFKISANGEDINGGNVKVTGSGTIDGQNGFTFLIYGNGNNSETKECKLTIDKDVIVKGTYAISLYDTNNKSYDVSIDIYGQLEGYQPIYINGNINNTDRCPILKINDGAKIICNENSGIYIAGYSNTIIGDAEITSKGNAINIAAGKLEINGADITGGDGYGTDAGSGGSISTVKSSAVFVKQHTTNLPVEVTINSGTLSAYIPFYQHKGELEDNANPEDVRIVIDGGNFISNNKEGSISIKSDDKTGFITGGSFSTDPFEYLAVGSFAERNSDGTFTVTQKDYVEITEENKAEHYDEYRNLGTIAYASNIMAMLNEAAGYYEGVGFKSTEDGGVYYSFKNARITLSRNALETKLNVEFPEEDYPDSFQVTLNGTVYVHTEENVALDEMIFDFTDGYTINEVRHTGYFRMKQTTSNPPKSIVLLDDKLLYGIEVFIPSNNPSNP</sequence>
<proteinExistence type="predicted"/>
<feature type="domain" description="Right handed beta helix" evidence="1">
    <location>
        <begin position="9"/>
        <end position="167"/>
    </location>
</feature>
<dbReference type="Proteomes" id="UP000460549">
    <property type="component" value="Unassembled WGS sequence"/>
</dbReference>
<comment type="caution">
    <text evidence="2">The sequence shown here is derived from an EMBL/GenBank/DDBJ whole genome shotgun (WGS) entry which is preliminary data.</text>
</comment>
<name>A0A7X2TQA8_9SPIO</name>
<dbReference type="InterPro" id="IPR039448">
    <property type="entry name" value="Beta_helix"/>
</dbReference>
<dbReference type="Gene3D" id="2.160.20.10">
    <property type="entry name" value="Single-stranded right-handed beta-helix, Pectin lyase-like"/>
    <property type="match status" value="1"/>
</dbReference>